<protein>
    <submittedName>
        <fullName evidence="3">Heparan-alpha-glucosaminide N-acetyltransferase</fullName>
        <ecNumber evidence="3">2.3.1.78</ecNumber>
    </submittedName>
</protein>
<keyword evidence="3" id="KW-0012">Acyltransferase</keyword>
<feature type="transmembrane region" description="Helical" evidence="1">
    <location>
        <begin position="87"/>
        <end position="105"/>
    </location>
</feature>
<feature type="transmembrane region" description="Helical" evidence="1">
    <location>
        <begin position="111"/>
        <end position="130"/>
    </location>
</feature>
<keyword evidence="1" id="KW-1133">Transmembrane helix</keyword>
<name>A0ABV6D3A5_9HYPH</name>
<keyword evidence="1" id="KW-0472">Membrane</keyword>
<organism evidence="3 4">
    <name type="scientific">Chelativorans intermedius</name>
    <dbReference type="NCBI Taxonomy" id="515947"/>
    <lineage>
        <taxon>Bacteria</taxon>
        <taxon>Pseudomonadati</taxon>
        <taxon>Pseudomonadota</taxon>
        <taxon>Alphaproteobacteria</taxon>
        <taxon>Hyphomicrobiales</taxon>
        <taxon>Phyllobacteriaceae</taxon>
        <taxon>Chelativorans</taxon>
    </lineage>
</organism>
<evidence type="ECO:0000313" key="4">
    <source>
        <dbReference type="Proteomes" id="UP001589755"/>
    </source>
</evidence>
<keyword evidence="4" id="KW-1185">Reference proteome</keyword>
<keyword evidence="3" id="KW-0808">Transferase</keyword>
<keyword evidence="1" id="KW-0812">Transmembrane</keyword>
<evidence type="ECO:0000313" key="3">
    <source>
        <dbReference type="EMBL" id="MFC0207133.1"/>
    </source>
</evidence>
<sequence>MEPQSTQTIHQRIEIIDIARGVALVAMAVYHFTWDLDFFGYIEPGTSVSGGWRIFARVIATSFLFLVGVSLYLAHGRGVRWRAFARRLAMILAAAAAITAVTYVVTPDAFIFFGILHNIALSSLLGIAVLRLPTPTLIALAAAVAVAPQAIHAPVLDQPAFWWSGLSRNVPGSNDYIPIFPWFAAVLAGIAAAKAATHSGLTARMAASAPAGGARLLGAAGRHSLAFYLLHQPVLFSGVWLFAQVLPPAQPDLSESFLGACTAQCASARAEPFCRAYCACLLETARVEDRLAILYDPQRDAAAQQWLEDVAFRCSVENNG</sequence>
<proteinExistence type="predicted"/>
<gene>
    <name evidence="3" type="ORF">ACFFJ2_01805</name>
</gene>
<feature type="transmembrane region" description="Helical" evidence="1">
    <location>
        <begin position="176"/>
        <end position="196"/>
    </location>
</feature>
<dbReference type="EC" id="2.3.1.78" evidence="3"/>
<dbReference type="EMBL" id="JBHLXD010000002">
    <property type="protein sequence ID" value="MFC0207133.1"/>
    <property type="molecule type" value="Genomic_DNA"/>
</dbReference>
<feature type="transmembrane region" description="Helical" evidence="1">
    <location>
        <begin position="54"/>
        <end position="75"/>
    </location>
</feature>
<feature type="transmembrane region" description="Helical" evidence="1">
    <location>
        <begin position="21"/>
        <end position="42"/>
    </location>
</feature>
<dbReference type="GO" id="GO:0015019">
    <property type="term" value="F:heparan-alpha-glucosaminide N-acetyltransferase activity"/>
    <property type="evidence" value="ECO:0007669"/>
    <property type="project" value="UniProtKB-EC"/>
</dbReference>
<accession>A0ABV6D3A5</accession>
<dbReference type="RefSeq" id="WP_261520031.1">
    <property type="nucleotide sequence ID" value="NZ_JAODNW010000008.1"/>
</dbReference>
<dbReference type="Pfam" id="PF07786">
    <property type="entry name" value="HGSNAT_cat"/>
    <property type="match status" value="1"/>
</dbReference>
<comment type="caution">
    <text evidence="3">The sequence shown here is derived from an EMBL/GenBank/DDBJ whole genome shotgun (WGS) entry which is preliminary data.</text>
</comment>
<evidence type="ECO:0000256" key="1">
    <source>
        <dbReference type="SAM" id="Phobius"/>
    </source>
</evidence>
<evidence type="ECO:0000259" key="2">
    <source>
        <dbReference type="Pfam" id="PF07786"/>
    </source>
</evidence>
<reference evidence="3 4" key="1">
    <citation type="submission" date="2024-09" db="EMBL/GenBank/DDBJ databases">
        <authorList>
            <person name="Sun Q."/>
            <person name="Mori K."/>
        </authorList>
    </citation>
    <scope>NUCLEOTIDE SEQUENCE [LARGE SCALE GENOMIC DNA]</scope>
    <source>
        <strain evidence="3 4">CCM 8543</strain>
    </source>
</reference>
<dbReference type="InterPro" id="IPR012429">
    <property type="entry name" value="HGSNAT_cat"/>
</dbReference>
<feature type="domain" description="Heparan-alpha-glucosaminide N-acetyltransferase catalytic" evidence="2">
    <location>
        <begin position="12"/>
        <end position="233"/>
    </location>
</feature>
<feature type="transmembrane region" description="Helical" evidence="1">
    <location>
        <begin position="137"/>
        <end position="156"/>
    </location>
</feature>
<dbReference type="Proteomes" id="UP001589755">
    <property type="component" value="Unassembled WGS sequence"/>
</dbReference>